<dbReference type="PANTHER" id="PTHR43574">
    <property type="entry name" value="EPIMERASE-RELATED"/>
    <property type="match status" value="1"/>
</dbReference>
<evidence type="ECO:0000313" key="3">
    <source>
        <dbReference type="Proteomes" id="UP001315686"/>
    </source>
</evidence>
<evidence type="ECO:0000256" key="1">
    <source>
        <dbReference type="ARBA" id="ARBA00023027"/>
    </source>
</evidence>
<dbReference type="CDD" id="cd05266">
    <property type="entry name" value="SDR_a4"/>
    <property type="match status" value="1"/>
</dbReference>
<dbReference type="Proteomes" id="UP001315686">
    <property type="component" value="Unassembled WGS sequence"/>
</dbReference>
<evidence type="ECO:0000313" key="2">
    <source>
        <dbReference type="EMBL" id="MBT0957616.1"/>
    </source>
</evidence>
<dbReference type="InterPro" id="IPR036291">
    <property type="entry name" value="NAD(P)-bd_dom_sf"/>
</dbReference>
<dbReference type="RefSeq" id="WP_327793844.1">
    <property type="nucleotide sequence ID" value="NZ_JADQAZ010000002.1"/>
</dbReference>
<accession>A0AAP2CQ76</accession>
<dbReference type="SUPFAM" id="SSF51735">
    <property type="entry name" value="NAD(P)-binding Rossmann-fold domains"/>
    <property type="match status" value="1"/>
</dbReference>
<reference evidence="2 3" key="1">
    <citation type="journal article" date="2021" name="Arch. Microbiol.">
        <title>Harenicola maris gen. nov., sp. nov. isolated from the Sea of Japan shallow sediments.</title>
        <authorList>
            <person name="Romanenko L.A."/>
            <person name="Kurilenko V.V."/>
            <person name="Chernysheva N.Y."/>
            <person name="Tekutyeva L.A."/>
            <person name="Velansky P.V."/>
            <person name="Svetashev V.I."/>
            <person name="Isaeva M.P."/>
        </authorList>
    </citation>
    <scope>NUCLEOTIDE SEQUENCE [LARGE SCALE GENOMIC DNA]</scope>
    <source>
        <strain evidence="2 3">KMM 3653</strain>
    </source>
</reference>
<dbReference type="EMBL" id="JADQAZ010000002">
    <property type="protein sequence ID" value="MBT0957616.1"/>
    <property type="molecule type" value="Genomic_DNA"/>
</dbReference>
<gene>
    <name evidence="2" type="ORF">IV417_09470</name>
</gene>
<name>A0AAP2CQ76_9RHOB</name>
<dbReference type="Gene3D" id="3.40.50.720">
    <property type="entry name" value="NAD(P)-binding Rossmann-like Domain"/>
    <property type="match status" value="1"/>
</dbReference>
<sequence>MTNTLLSLGYGYSADHFAQTLRRKGWRIIGTTRSPEKAEHMRASGIEPRLWGKDDLTKDIAAASHILTSIKPEGGEDPVLAAYGKQLQSARPEWTGYLSTIGVYGNHDGAWVDEDSRAEIPTKRASERLAAEQAWQALTPAAHVFRLGGIYGPGRGPLAKIRSGKAHRIIKPGQVFSRIHLEDITGALLASIAAPNPGRVYNLVDDEPAPPQDVLAYAADLLGSEMPPEVPFDEAELRPMARAFYADNKRVRNARLRGELGYALRYPGFREGLKACLAADNL</sequence>
<protein>
    <submittedName>
        <fullName evidence="2">SDR family oxidoreductase</fullName>
    </submittedName>
</protein>
<organism evidence="2 3">
    <name type="scientific">Harenicola maris</name>
    <dbReference type="NCBI Taxonomy" id="2841044"/>
    <lineage>
        <taxon>Bacteria</taxon>
        <taxon>Pseudomonadati</taxon>
        <taxon>Pseudomonadota</taxon>
        <taxon>Alphaproteobacteria</taxon>
        <taxon>Rhodobacterales</taxon>
        <taxon>Paracoccaceae</taxon>
        <taxon>Harenicola</taxon>
    </lineage>
</organism>
<dbReference type="AlphaFoldDB" id="A0AAP2CQ76"/>
<comment type="caution">
    <text evidence="2">The sequence shown here is derived from an EMBL/GenBank/DDBJ whole genome shotgun (WGS) entry which is preliminary data.</text>
</comment>
<proteinExistence type="predicted"/>
<keyword evidence="3" id="KW-1185">Reference proteome</keyword>
<keyword evidence="1" id="KW-0520">NAD</keyword>